<reference evidence="1" key="1">
    <citation type="submission" date="2021-11" db="EMBL/GenBank/DDBJ databases">
        <title>Streptomyces corallinus and Kineosporia corallina sp. nov., two new coral-derived marine actinobacteria.</title>
        <authorList>
            <person name="Buangrab K."/>
            <person name="Sutthacheep M."/>
            <person name="Yeemin T."/>
            <person name="Harunari E."/>
            <person name="Igarashi Y."/>
            <person name="Sripreechasak P."/>
            <person name="Kanchanasin P."/>
            <person name="Tanasupawat S."/>
            <person name="Phongsopitanun W."/>
        </authorList>
    </citation>
    <scope>NUCLEOTIDE SEQUENCE</scope>
    <source>
        <strain evidence="1">JCM 31032</strain>
    </source>
</reference>
<sequence>MNEDQPSYIITDNARSNFRSEGVKESEVVSALAWSRRLSLALGEDVTAVLARSHSGSMLYVLLEEVESVWPIAWTVLAARKMMPVEENRFKRYVEDD</sequence>
<gene>
    <name evidence="1" type="ORF">LR394_06110</name>
</gene>
<proteinExistence type="predicted"/>
<accession>A0A9X1NBX3</accession>
<dbReference type="RefSeq" id="WP_231439398.1">
    <property type="nucleotide sequence ID" value="NZ_JAJOMB010000003.1"/>
</dbReference>
<protein>
    <submittedName>
        <fullName evidence="1">Uncharacterized protein</fullName>
    </submittedName>
</protein>
<dbReference type="AlphaFoldDB" id="A0A9X1NBX3"/>
<dbReference type="EMBL" id="JAJOMB010000003">
    <property type="protein sequence ID" value="MCD5310461.1"/>
    <property type="molecule type" value="Genomic_DNA"/>
</dbReference>
<dbReference type="Proteomes" id="UP001138997">
    <property type="component" value="Unassembled WGS sequence"/>
</dbReference>
<evidence type="ECO:0000313" key="2">
    <source>
        <dbReference type="Proteomes" id="UP001138997"/>
    </source>
</evidence>
<name>A0A9X1NBX3_9ACTN</name>
<comment type="caution">
    <text evidence="1">The sequence shown here is derived from an EMBL/GenBank/DDBJ whole genome shotgun (WGS) entry which is preliminary data.</text>
</comment>
<keyword evidence="2" id="KW-1185">Reference proteome</keyword>
<evidence type="ECO:0000313" key="1">
    <source>
        <dbReference type="EMBL" id="MCD5310461.1"/>
    </source>
</evidence>
<organism evidence="1 2">
    <name type="scientific">Kineosporia babensis</name>
    <dbReference type="NCBI Taxonomy" id="499548"/>
    <lineage>
        <taxon>Bacteria</taxon>
        <taxon>Bacillati</taxon>
        <taxon>Actinomycetota</taxon>
        <taxon>Actinomycetes</taxon>
        <taxon>Kineosporiales</taxon>
        <taxon>Kineosporiaceae</taxon>
        <taxon>Kineosporia</taxon>
    </lineage>
</organism>